<evidence type="ECO:0000256" key="2">
    <source>
        <dbReference type="ARBA" id="ARBA00022833"/>
    </source>
</evidence>
<sequence>MKAITAAVIHSPLKPFVLETLHIDEPRADEVLVRVVATGICHTDLVFRAAGVPTAPVVLGHEGAGVVERVGSAVTKVKPGDHVVLTYASCGECPNCRRARESYCTKFVELNLSGTRADRSTALSTQHGEPVQGSFFGQSSFANYAMAKQRNVVKVPEDVPLELLGPLGCGIQTGAGTVMNVLKPAAGSSIAIFGAGTVGLAAVMAARIVGCTRIIAIDIKSERLDLARELGATDCIDGRQTDAVAAIRALTGDGVQFSLECTGSPMILRQAVEALRPTGECGYVGTPAPGVQVELDMRTLLMGRTLRGVIEGDSIPDLFIPELIQLWRQGRFPFERLYSFFDLAQINQAIEAAESGEVLKPILRMPHPA</sequence>
<protein>
    <submittedName>
        <fullName evidence="7">NAD(P)-dependent alcohol dehydrogenase</fullName>
    </submittedName>
</protein>
<keyword evidence="2 5" id="KW-0862">Zinc</keyword>
<dbReference type="PROSITE" id="PS00059">
    <property type="entry name" value="ADH_ZINC"/>
    <property type="match status" value="1"/>
</dbReference>
<organism evidence="7 8">
    <name type="scientific">Pseudomonas azerbaijanorientalis</name>
    <dbReference type="NCBI Taxonomy" id="2842350"/>
    <lineage>
        <taxon>Bacteria</taxon>
        <taxon>Pseudomonadati</taxon>
        <taxon>Pseudomonadota</taxon>
        <taxon>Gammaproteobacteria</taxon>
        <taxon>Pseudomonadales</taxon>
        <taxon>Pseudomonadaceae</taxon>
        <taxon>Pseudomonas</taxon>
    </lineage>
</organism>
<dbReference type="SUPFAM" id="SSF51735">
    <property type="entry name" value="NAD(P)-binding Rossmann-fold domains"/>
    <property type="match status" value="1"/>
</dbReference>
<dbReference type="EMBL" id="JBJNUY010000005">
    <property type="protein sequence ID" value="MFL8999573.1"/>
    <property type="molecule type" value="Genomic_DNA"/>
</dbReference>
<evidence type="ECO:0000256" key="5">
    <source>
        <dbReference type="RuleBase" id="RU361277"/>
    </source>
</evidence>
<dbReference type="PANTHER" id="PTHR43880">
    <property type="entry name" value="ALCOHOL DEHYDROGENASE"/>
    <property type="match status" value="1"/>
</dbReference>
<evidence type="ECO:0000256" key="4">
    <source>
        <dbReference type="ARBA" id="ARBA00023027"/>
    </source>
</evidence>
<dbReference type="Pfam" id="PF00107">
    <property type="entry name" value="ADH_zinc_N"/>
    <property type="match status" value="1"/>
</dbReference>
<evidence type="ECO:0000313" key="8">
    <source>
        <dbReference type="Proteomes" id="UP001628646"/>
    </source>
</evidence>
<gene>
    <name evidence="7" type="ORF">ACJ8NA_13030</name>
</gene>
<dbReference type="InterPro" id="IPR036291">
    <property type="entry name" value="NAD(P)-bd_dom_sf"/>
</dbReference>
<keyword evidence="3" id="KW-0560">Oxidoreductase</keyword>
<accession>A0ABW8W2T1</accession>
<comment type="similarity">
    <text evidence="5">Belongs to the zinc-containing alcohol dehydrogenase family.</text>
</comment>
<dbReference type="Proteomes" id="UP001628646">
    <property type="component" value="Unassembled WGS sequence"/>
</dbReference>
<dbReference type="CDD" id="cd08278">
    <property type="entry name" value="benzyl_alcohol_DH"/>
    <property type="match status" value="1"/>
</dbReference>
<dbReference type="InterPro" id="IPR002328">
    <property type="entry name" value="ADH_Zn_CS"/>
</dbReference>
<proteinExistence type="inferred from homology"/>
<dbReference type="Gene3D" id="3.40.50.720">
    <property type="entry name" value="NAD(P)-binding Rossmann-like Domain"/>
    <property type="match status" value="1"/>
</dbReference>
<dbReference type="PANTHER" id="PTHR43880:SF12">
    <property type="entry name" value="ALCOHOL DEHYDROGENASE CLASS-3"/>
    <property type="match status" value="1"/>
</dbReference>
<dbReference type="Gene3D" id="3.90.180.10">
    <property type="entry name" value="Medium-chain alcohol dehydrogenases, catalytic domain"/>
    <property type="match status" value="1"/>
</dbReference>
<dbReference type="SMART" id="SM00829">
    <property type="entry name" value="PKS_ER"/>
    <property type="match status" value="1"/>
</dbReference>
<dbReference type="SUPFAM" id="SSF50129">
    <property type="entry name" value="GroES-like"/>
    <property type="match status" value="1"/>
</dbReference>
<keyword evidence="8" id="KW-1185">Reference proteome</keyword>
<dbReference type="InterPro" id="IPR011032">
    <property type="entry name" value="GroES-like_sf"/>
</dbReference>
<keyword evidence="1 5" id="KW-0479">Metal-binding</keyword>
<evidence type="ECO:0000313" key="7">
    <source>
        <dbReference type="EMBL" id="MFL8999573.1"/>
    </source>
</evidence>
<dbReference type="InterPro" id="IPR020843">
    <property type="entry name" value="ER"/>
</dbReference>
<evidence type="ECO:0000256" key="3">
    <source>
        <dbReference type="ARBA" id="ARBA00023002"/>
    </source>
</evidence>
<evidence type="ECO:0000256" key="1">
    <source>
        <dbReference type="ARBA" id="ARBA00022723"/>
    </source>
</evidence>
<dbReference type="Pfam" id="PF08240">
    <property type="entry name" value="ADH_N"/>
    <property type="match status" value="1"/>
</dbReference>
<comment type="caution">
    <text evidence="7">The sequence shown here is derived from an EMBL/GenBank/DDBJ whole genome shotgun (WGS) entry which is preliminary data.</text>
</comment>
<dbReference type="InterPro" id="IPR013154">
    <property type="entry name" value="ADH-like_N"/>
</dbReference>
<dbReference type="RefSeq" id="WP_407802987.1">
    <property type="nucleotide sequence ID" value="NZ_JBJNUY010000005.1"/>
</dbReference>
<comment type="cofactor">
    <cofactor evidence="5">
        <name>Zn(2+)</name>
        <dbReference type="ChEBI" id="CHEBI:29105"/>
    </cofactor>
</comment>
<feature type="domain" description="Enoyl reductase (ER)" evidence="6">
    <location>
        <begin position="11"/>
        <end position="363"/>
    </location>
</feature>
<keyword evidence="4" id="KW-0520">NAD</keyword>
<reference evidence="7 8" key="1">
    <citation type="submission" date="2024-12" db="EMBL/GenBank/DDBJ databases">
        <title>Pseudomonas species isolated from Lotus nodules promote plant growth.</title>
        <authorList>
            <person name="Yu Y.-H."/>
            <person name="Kurtenbach J."/>
            <person name="Crosbie D."/>
            <person name="Brachmann A."/>
            <person name="Marin M."/>
        </authorList>
    </citation>
    <scope>NUCLEOTIDE SEQUENCE [LARGE SCALE GENOMIC DNA]</scope>
    <source>
        <strain evidence="7 8">PLb11B</strain>
    </source>
</reference>
<name>A0ABW8W2T1_9PSED</name>
<dbReference type="InterPro" id="IPR013149">
    <property type="entry name" value="ADH-like_C"/>
</dbReference>
<evidence type="ECO:0000259" key="6">
    <source>
        <dbReference type="SMART" id="SM00829"/>
    </source>
</evidence>